<proteinExistence type="predicted"/>
<dbReference type="Proteomes" id="UP000694892">
    <property type="component" value="Chromosome 5L"/>
</dbReference>
<accession>A0A974HK12</accession>
<evidence type="ECO:0000313" key="2">
    <source>
        <dbReference type="Proteomes" id="UP000694892"/>
    </source>
</evidence>
<organism evidence="1 2">
    <name type="scientific">Xenopus laevis</name>
    <name type="common">African clawed frog</name>
    <dbReference type="NCBI Taxonomy" id="8355"/>
    <lineage>
        <taxon>Eukaryota</taxon>
        <taxon>Metazoa</taxon>
        <taxon>Chordata</taxon>
        <taxon>Craniata</taxon>
        <taxon>Vertebrata</taxon>
        <taxon>Euteleostomi</taxon>
        <taxon>Amphibia</taxon>
        <taxon>Batrachia</taxon>
        <taxon>Anura</taxon>
        <taxon>Pipoidea</taxon>
        <taxon>Pipidae</taxon>
        <taxon>Xenopodinae</taxon>
        <taxon>Xenopus</taxon>
        <taxon>Xenopus</taxon>
    </lineage>
</organism>
<dbReference type="AlphaFoldDB" id="A0A974HK12"/>
<protein>
    <submittedName>
        <fullName evidence="1">Uncharacterized protein</fullName>
    </submittedName>
</protein>
<sequence length="137" mass="15519">MPFPLFQRSGFLDNRFAGPVIIKLYTCVLKGTIFPGKILFVMSMATFRGTSAPDLYFAIALIHNTKAAPSILNILSFSFESFIKSSFKKPFVFFFCLFIKIVIKTRSIGTRSISCQVPGASPKMYLNSCRQCRFRFL</sequence>
<dbReference type="EMBL" id="CM004474">
    <property type="protein sequence ID" value="OCT81077.1"/>
    <property type="molecule type" value="Genomic_DNA"/>
</dbReference>
<name>A0A974HK12_XENLA</name>
<evidence type="ECO:0000313" key="1">
    <source>
        <dbReference type="EMBL" id="OCT81077.1"/>
    </source>
</evidence>
<reference evidence="2" key="1">
    <citation type="journal article" date="2016" name="Nature">
        <title>Genome evolution in the allotetraploid frog Xenopus laevis.</title>
        <authorList>
            <person name="Session A.M."/>
            <person name="Uno Y."/>
            <person name="Kwon T."/>
            <person name="Chapman J.A."/>
            <person name="Toyoda A."/>
            <person name="Takahashi S."/>
            <person name="Fukui A."/>
            <person name="Hikosaka A."/>
            <person name="Suzuki A."/>
            <person name="Kondo M."/>
            <person name="van Heeringen S.J."/>
            <person name="Quigley I."/>
            <person name="Heinz S."/>
            <person name="Ogino H."/>
            <person name="Ochi H."/>
            <person name="Hellsten U."/>
            <person name="Lyons J.B."/>
            <person name="Simakov O."/>
            <person name="Putnam N."/>
            <person name="Stites J."/>
            <person name="Kuroki Y."/>
            <person name="Tanaka T."/>
            <person name="Michiue T."/>
            <person name="Watanabe M."/>
            <person name="Bogdanovic O."/>
            <person name="Lister R."/>
            <person name="Georgiou G."/>
            <person name="Paranjpe S.S."/>
            <person name="van Kruijsbergen I."/>
            <person name="Shu S."/>
            <person name="Carlson J."/>
            <person name="Kinoshita T."/>
            <person name="Ohta Y."/>
            <person name="Mawaribuchi S."/>
            <person name="Jenkins J."/>
            <person name="Grimwood J."/>
            <person name="Schmutz J."/>
            <person name="Mitros T."/>
            <person name="Mozaffari S.V."/>
            <person name="Suzuki Y."/>
            <person name="Haramoto Y."/>
            <person name="Yamamoto T.S."/>
            <person name="Takagi C."/>
            <person name="Heald R."/>
            <person name="Miller K."/>
            <person name="Haudenschild C."/>
            <person name="Kitzman J."/>
            <person name="Nakayama T."/>
            <person name="Izutsu Y."/>
            <person name="Robert J."/>
            <person name="Fortriede J."/>
            <person name="Burns K."/>
            <person name="Lotay V."/>
            <person name="Karimi K."/>
            <person name="Yasuoka Y."/>
            <person name="Dichmann D.S."/>
            <person name="Flajnik M.F."/>
            <person name="Houston D.W."/>
            <person name="Shendure J."/>
            <person name="DuPasquier L."/>
            <person name="Vize P.D."/>
            <person name="Zorn A.M."/>
            <person name="Ito M."/>
            <person name="Marcotte E.M."/>
            <person name="Wallingford J.B."/>
            <person name="Ito Y."/>
            <person name="Asashima M."/>
            <person name="Ueno N."/>
            <person name="Matsuda Y."/>
            <person name="Veenstra G.J."/>
            <person name="Fujiyama A."/>
            <person name="Harland R.M."/>
            <person name="Taira M."/>
            <person name="Rokhsar D.S."/>
        </authorList>
    </citation>
    <scope>NUCLEOTIDE SEQUENCE [LARGE SCALE GENOMIC DNA]</scope>
    <source>
        <strain evidence="2">J</strain>
    </source>
</reference>
<gene>
    <name evidence="1" type="ORF">XELAEV_18027889mg</name>
</gene>